<dbReference type="Gene3D" id="3.60.21.10">
    <property type="match status" value="1"/>
</dbReference>
<sequence>MATQNLHTPPSFFDTPSRVAVAGDWHANVQYAQSAIEHARRREADVIVQLGDFGFDFTDDYLDTLDRCLSAHELVLGFVDGNHENFDRLLDLPIATDGLRYLRPRIVHLPRGLRWRWGTVSCLAVGGAYSIDRLLRRPHRTWWPQETITDAEVADISSGGHADVMFCHDSPDGVDIPGPHADHRGLPADESAAARANRIRLAAIMAAASPDRLWHGHYHYRYESYVITDGGHRVLVNGLGRDKDPIDNNLVVSQLSALAGTSARAASSPSVRAS</sequence>
<dbReference type="AlphaFoldDB" id="A0A848LAA7"/>
<dbReference type="Pfam" id="PF00149">
    <property type="entry name" value="Metallophos"/>
    <property type="match status" value="1"/>
</dbReference>
<organism evidence="2 3">
    <name type="scientific">Gordonia asplenii</name>
    <dbReference type="NCBI Taxonomy" id="2725283"/>
    <lineage>
        <taxon>Bacteria</taxon>
        <taxon>Bacillati</taxon>
        <taxon>Actinomycetota</taxon>
        <taxon>Actinomycetes</taxon>
        <taxon>Mycobacteriales</taxon>
        <taxon>Gordoniaceae</taxon>
        <taxon>Gordonia</taxon>
    </lineage>
</organism>
<comment type="caution">
    <text evidence="2">The sequence shown here is derived from an EMBL/GenBank/DDBJ whole genome shotgun (WGS) entry which is preliminary data.</text>
</comment>
<keyword evidence="3" id="KW-1185">Reference proteome</keyword>
<dbReference type="EMBL" id="JABBNB010000036">
    <property type="protein sequence ID" value="NMO04498.1"/>
    <property type="molecule type" value="Genomic_DNA"/>
</dbReference>
<evidence type="ECO:0000259" key="1">
    <source>
        <dbReference type="Pfam" id="PF00149"/>
    </source>
</evidence>
<evidence type="ECO:0000313" key="2">
    <source>
        <dbReference type="EMBL" id="NMO04498.1"/>
    </source>
</evidence>
<feature type="domain" description="Calcineurin-like phosphoesterase" evidence="1">
    <location>
        <begin position="18"/>
        <end position="219"/>
    </location>
</feature>
<protein>
    <submittedName>
        <fullName evidence="2">Metallophosphatase</fullName>
    </submittedName>
</protein>
<dbReference type="SUPFAM" id="SSF56300">
    <property type="entry name" value="Metallo-dependent phosphatases"/>
    <property type="match status" value="1"/>
</dbReference>
<dbReference type="RefSeq" id="WP_170197002.1">
    <property type="nucleotide sequence ID" value="NZ_JABBNB010000036.1"/>
</dbReference>
<proteinExistence type="predicted"/>
<dbReference type="InterPro" id="IPR029052">
    <property type="entry name" value="Metallo-depent_PP-like"/>
</dbReference>
<accession>A0A848LAA7</accession>
<dbReference type="Proteomes" id="UP000550729">
    <property type="component" value="Unassembled WGS sequence"/>
</dbReference>
<name>A0A848LAA7_9ACTN</name>
<gene>
    <name evidence="2" type="ORF">HH308_25085</name>
</gene>
<dbReference type="InterPro" id="IPR004843">
    <property type="entry name" value="Calcineurin-like_PHP"/>
</dbReference>
<reference evidence="2 3" key="1">
    <citation type="submission" date="2020-04" db="EMBL/GenBank/DDBJ databases">
        <title>Gordonia sp. nov. TBRC 11910.</title>
        <authorList>
            <person name="Suriyachadkun C."/>
        </authorList>
    </citation>
    <scope>NUCLEOTIDE SEQUENCE [LARGE SCALE GENOMIC DNA]</scope>
    <source>
        <strain evidence="2 3">TBRC 11910</strain>
    </source>
</reference>
<evidence type="ECO:0000313" key="3">
    <source>
        <dbReference type="Proteomes" id="UP000550729"/>
    </source>
</evidence>
<dbReference type="GO" id="GO:0016787">
    <property type="term" value="F:hydrolase activity"/>
    <property type="evidence" value="ECO:0007669"/>
    <property type="project" value="InterPro"/>
</dbReference>